<dbReference type="FunFam" id="1.10.10.10:FF:000001">
    <property type="entry name" value="LysR family transcriptional regulator"/>
    <property type="match status" value="1"/>
</dbReference>
<gene>
    <name evidence="6" type="ORF">GGR25_004370</name>
</gene>
<dbReference type="InterPro" id="IPR036388">
    <property type="entry name" value="WH-like_DNA-bd_sf"/>
</dbReference>
<feature type="domain" description="HTH lysR-type" evidence="5">
    <location>
        <begin position="1"/>
        <end position="58"/>
    </location>
</feature>
<dbReference type="Gene3D" id="1.10.10.10">
    <property type="entry name" value="Winged helix-like DNA-binding domain superfamily/Winged helix DNA-binding domain"/>
    <property type="match status" value="1"/>
</dbReference>
<reference evidence="6 7" key="1">
    <citation type="submission" date="2020-08" db="EMBL/GenBank/DDBJ databases">
        <title>Genomic Encyclopedia of Type Strains, Phase IV (KMG-IV): sequencing the most valuable type-strain genomes for metagenomic binning, comparative biology and taxonomic classification.</title>
        <authorList>
            <person name="Goeker M."/>
        </authorList>
    </citation>
    <scope>NUCLEOTIDE SEQUENCE [LARGE SCALE GENOMIC DNA]</scope>
    <source>
        <strain evidence="6 7">DSM 25966</strain>
    </source>
</reference>
<keyword evidence="7" id="KW-1185">Reference proteome</keyword>
<dbReference type="PRINTS" id="PR00039">
    <property type="entry name" value="HTHLYSR"/>
</dbReference>
<dbReference type="Pfam" id="PF00126">
    <property type="entry name" value="HTH_1"/>
    <property type="match status" value="1"/>
</dbReference>
<dbReference type="InterPro" id="IPR036390">
    <property type="entry name" value="WH_DNA-bd_sf"/>
</dbReference>
<dbReference type="InterPro" id="IPR005119">
    <property type="entry name" value="LysR_subst-bd"/>
</dbReference>
<dbReference type="Pfam" id="PF03466">
    <property type="entry name" value="LysR_substrate"/>
    <property type="match status" value="1"/>
</dbReference>
<evidence type="ECO:0000256" key="2">
    <source>
        <dbReference type="ARBA" id="ARBA00023015"/>
    </source>
</evidence>
<evidence type="ECO:0000313" key="7">
    <source>
        <dbReference type="Proteomes" id="UP000553963"/>
    </source>
</evidence>
<dbReference type="EMBL" id="JACIDS010000006">
    <property type="protein sequence ID" value="MBB3933297.1"/>
    <property type="molecule type" value="Genomic_DNA"/>
</dbReference>
<proteinExistence type="inferred from homology"/>
<comment type="similarity">
    <text evidence="1">Belongs to the LysR transcriptional regulatory family.</text>
</comment>
<dbReference type="PANTHER" id="PTHR30346:SF0">
    <property type="entry name" value="HCA OPERON TRANSCRIPTIONAL ACTIVATOR HCAR"/>
    <property type="match status" value="1"/>
</dbReference>
<dbReference type="AlphaFoldDB" id="A0A840AW40"/>
<evidence type="ECO:0000313" key="6">
    <source>
        <dbReference type="EMBL" id="MBB3933297.1"/>
    </source>
</evidence>
<sequence length="310" mass="33695">MELRHLRYFVAVAEELNFTRAAERLHTAQPSLSQQIRDLEDEVGVALLSRNKRHVALTEAGRVFLDEARLVLAQAQRACQLARQAAGPAQATLKVGFVPAAEVKIFPRVLPLMRAGMPALAMTFHNLPTGALEEGLLEGSIDIAFMRPPLHDERLTSEAVLEERMVAVLPADHALAARPAITAADLAGENLVRINPRQAGVLHGITQDWLADHGIAMRSGQDADNVLTLLTLVSMGGGVALLPDYASELVFRNVTTRPLADPAAPAPLIMAWRRADPSEAATTFRNFVRAAFRLASQEPQTEEPPGRQGR</sequence>
<dbReference type="GO" id="GO:0032993">
    <property type="term" value="C:protein-DNA complex"/>
    <property type="evidence" value="ECO:0007669"/>
    <property type="project" value="TreeGrafter"/>
</dbReference>
<keyword evidence="2" id="KW-0805">Transcription regulation</keyword>
<dbReference type="SUPFAM" id="SSF53850">
    <property type="entry name" value="Periplasmic binding protein-like II"/>
    <property type="match status" value="1"/>
</dbReference>
<keyword evidence="3" id="KW-0238">DNA-binding</keyword>
<dbReference type="RefSeq" id="WP_183400967.1">
    <property type="nucleotide sequence ID" value="NZ_JACIDS010000006.1"/>
</dbReference>
<evidence type="ECO:0000256" key="1">
    <source>
        <dbReference type="ARBA" id="ARBA00009437"/>
    </source>
</evidence>
<dbReference type="Gene3D" id="3.40.190.10">
    <property type="entry name" value="Periplasmic binding protein-like II"/>
    <property type="match status" value="2"/>
</dbReference>
<dbReference type="Proteomes" id="UP000553963">
    <property type="component" value="Unassembled WGS sequence"/>
</dbReference>
<name>A0A840AW40_9HYPH</name>
<dbReference type="SUPFAM" id="SSF46785">
    <property type="entry name" value="Winged helix' DNA-binding domain"/>
    <property type="match status" value="1"/>
</dbReference>
<dbReference type="InterPro" id="IPR000847">
    <property type="entry name" value="LysR_HTH_N"/>
</dbReference>
<evidence type="ECO:0000259" key="5">
    <source>
        <dbReference type="PROSITE" id="PS50931"/>
    </source>
</evidence>
<dbReference type="GO" id="GO:0003677">
    <property type="term" value="F:DNA binding"/>
    <property type="evidence" value="ECO:0007669"/>
    <property type="project" value="UniProtKB-KW"/>
</dbReference>
<evidence type="ECO:0000256" key="3">
    <source>
        <dbReference type="ARBA" id="ARBA00023125"/>
    </source>
</evidence>
<accession>A0A840AW40</accession>
<organism evidence="6 7">
    <name type="scientific">Kaistia hirudinis</name>
    <dbReference type="NCBI Taxonomy" id="1293440"/>
    <lineage>
        <taxon>Bacteria</taxon>
        <taxon>Pseudomonadati</taxon>
        <taxon>Pseudomonadota</taxon>
        <taxon>Alphaproteobacteria</taxon>
        <taxon>Hyphomicrobiales</taxon>
        <taxon>Kaistiaceae</taxon>
        <taxon>Kaistia</taxon>
    </lineage>
</organism>
<keyword evidence="4" id="KW-0804">Transcription</keyword>
<protein>
    <submittedName>
        <fullName evidence="6">LysR family hca operon transcriptional activator</fullName>
    </submittedName>
</protein>
<dbReference type="PANTHER" id="PTHR30346">
    <property type="entry name" value="TRANSCRIPTIONAL DUAL REGULATOR HCAR-RELATED"/>
    <property type="match status" value="1"/>
</dbReference>
<dbReference type="PROSITE" id="PS50931">
    <property type="entry name" value="HTH_LYSR"/>
    <property type="match status" value="1"/>
</dbReference>
<evidence type="ECO:0000256" key="4">
    <source>
        <dbReference type="ARBA" id="ARBA00023163"/>
    </source>
</evidence>
<comment type="caution">
    <text evidence="6">The sequence shown here is derived from an EMBL/GenBank/DDBJ whole genome shotgun (WGS) entry which is preliminary data.</text>
</comment>
<dbReference type="GO" id="GO:0003700">
    <property type="term" value="F:DNA-binding transcription factor activity"/>
    <property type="evidence" value="ECO:0007669"/>
    <property type="project" value="InterPro"/>
</dbReference>